<feature type="region of interest" description="Disordered" evidence="1">
    <location>
        <begin position="357"/>
        <end position="386"/>
    </location>
</feature>
<dbReference type="EMBL" id="JANBQF010000451">
    <property type="protein sequence ID" value="KAJ2001063.1"/>
    <property type="molecule type" value="Genomic_DNA"/>
</dbReference>
<feature type="transmembrane region" description="Helical" evidence="2">
    <location>
        <begin position="264"/>
        <end position="285"/>
    </location>
</feature>
<keyword evidence="2" id="KW-0812">Transmembrane</keyword>
<feature type="transmembrane region" description="Helical" evidence="2">
    <location>
        <begin position="184"/>
        <end position="206"/>
    </location>
</feature>
<feature type="compositionally biased region" description="Gly residues" evidence="1">
    <location>
        <begin position="637"/>
        <end position="649"/>
    </location>
</feature>
<keyword evidence="2" id="KW-0472">Membrane</keyword>
<feature type="compositionally biased region" description="Low complexity" evidence="1">
    <location>
        <begin position="740"/>
        <end position="756"/>
    </location>
</feature>
<sequence>MNLSGLSYLQFLLVDAFVVIYLFMRVHETRSWSGINPVSVLRRDRPGRKGDIARLAAFYGSVAASALFIAKDAIMAGQEFNDVNLCRDSVYLQETVTPLDAKQIPGIKKGLLVWDLSSGLHLFALGCLLYYWVTKSLCQPAAAYVGSAAGRPMLGLGALGLATAISVHFGVYQKLSDDPSRARSITRLVTSVLTLVAFALLIWVLVRSNKILRQTRMRDFSSSSPATFAPTTYKTSSYRQTPPPTIHYMLSMQQLAFITKSGKLLAIVLFVRSLCFIIFDISYLTPDQVAVQTLASSSVLTGIGTLASSLVSACIVQVLFPRRFNVLADIFSSVSELDPSAHLAFFGVQQHRGAGINSASMPAPRLAPSMSSDGRGNSRSRAPTSASLAVEKLLSRSVSRDKDRLDQSFTMAGGDNYNDEDGNYLQHIPYIDRNARENSFFALGPWSQPVTKTLTPQAPLSPNPSTVHQQQPASELVLPSSQGLEQLVRSNSGIRVISNEARRDIISQSPPVFQDDFTMPGGPGSNNQEHSEVPVQTPPFYVRSQVLSAYVPLSSSNVALYESDLSAGALNSSTPISGPSLHGQALDDSHTELDRPDSLVSCYIRADNSYPMFRNVLKNERTSSFVSDDYQYEPAGPGDGNGGRTGGGSAQSRSNPFEAHSSPLALRPAQPMASERPAVYIAQPTGVSDLNGSDEADDGLGSGAMLQEGGGPILIHKGSKASLRRKNTIERRKRLGGGELLSPSSEASANSSQASGFGSNVAVDGGELSPAKAAMATLKGSGSKDALMESKKAALKASRMSAFTSTGAASPTHSLPGGDPLPVAEPRRDSSTISTISWGNKSKHASEVSVDMIAVNGNAVRPQHSMRGALSGSAVGAGMRVHRMSQESVNGSSGGLPLEPPAATFKHSFSSSNHEYSSGGDVFSSLSSLHTMGTHDAFYTPESSMAQMQADKDTAFVPETEEEFAERPATAPTVRSQQQRHTMAAAGERPAEPGLGEGGDSLLLASAAGVSLPNAALRRVQTLRKAVATDAPALESSIQAPTEEETAGALISALPMPNSLTSPGGRVIL</sequence>
<gene>
    <name evidence="3" type="ORF">H4R26_004323</name>
</gene>
<feature type="transmembrane region" description="Helical" evidence="2">
    <location>
        <begin position="6"/>
        <end position="24"/>
    </location>
</feature>
<protein>
    <submittedName>
        <fullName evidence="3">Uncharacterized protein</fullName>
    </submittedName>
</protein>
<feature type="compositionally biased region" description="Polar residues" evidence="1">
    <location>
        <begin position="369"/>
        <end position="386"/>
    </location>
</feature>
<dbReference type="Proteomes" id="UP001150907">
    <property type="component" value="Unassembled WGS sequence"/>
</dbReference>
<feature type="transmembrane region" description="Helical" evidence="2">
    <location>
        <begin position="111"/>
        <end position="133"/>
    </location>
</feature>
<feature type="region of interest" description="Disordered" evidence="1">
    <location>
        <begin position="505"/>
        <end position="533"/>
    </location>
</feature>
<feature type="region of interest" description="Disordered" evidence="1">
    <location>
        <begin position="685"/>
        <end position="758"/>
    </location>
</feature>
<accession>A0A9W8BGG3</accession>
<keyword evidence="4" id="KW-1185">Reference proteome</keyword>
<dbReference type="OrthoDB" id="5566178at2759"/>
<feature type="compositionally biased region" description="Basic residues" evidence="1">
    <location>
        <begin position="717"/>
        <end position="735"/>
    </location>
</feature>
<feature type="region of interest" description="Disordered" evidence="1">
    <location>
        <begin position="965"/>
        <end position="993"/>
    </location>
</feature>
<evidence type="ECO:0000256" key="2">
    <source>
        <dbReference type="SAM" id="Phobius"/>
    </source>
</evidence>
<comment type="caution">
    <text evidence="3">The sequence shown here is derived from an EMBL/GenBank/DDBJ whole genome shotgun (WGS) entry which is preliminary data.</text>
</comment>
<organism evidence="3 4">
    <name type="scientific">Coemansia thaxteri</name>
    <dbReference type="NCBI Taxonomy" id="2663907"/>
    <lineage>
        <taxon>Eukaryota</taxon>
        <taxon>Fungi</taxon>
        <taxon>Fungi incertae sedis</taxon>
        <taxon>Zoopagomycota</taxon>
        <taxon>Kickxellomycotina</taxon>
        <taxon>Kickxellomycetes</taxon>
        <taxon>Kickxellales</taxon>
        <taxon>Kickxellaceae</taxon>
        <taxon>Coemansia</taxon>
    </lineage>
</organism>
<evidence type="ECO:0000256" key="1">
    <source>
        <dbReference type="SAM" id="MobiDB-lite"/>
    </source>
</evidence>
<dbReference type="AlphaFoldDB" id="A0A9W8BGG3"/>
<proteinExistence type="predicted"/>
<reference evidence="3" key="1">
    <citation type="submission" date="2022-07" db="EMBL/GenBank/DDBJ databases">
        <title>Phylogenomic reconstructions and comparative analyses of Kickxellomycotina fungi.</title>
        <authorList>
            <person name="Reynolds N.K."/>
            <person name="Stajich J.E."/>
            <person name="Barry K."/>
            <person name="Grigoriev I.V."/>
            <person name="Crous P."/>
            <person name="Smith M.E."/>
        </authorList>
    </citation>
    <scope>NUCLEOTIDE SEQUENCE</scope>
    <source>
        <strain evidence="3">IMI 214461</strain>
    </source>
</reference>
<feature type="region of interest" description="Disordered" evidence="1">
    <location>
        <begin position="452"/>
        <end position="480"/>
    </location>
</feature>
<feature type="region of interest" description="Disordered" evidence="1">
    <location>
        <begin position="804"/>
        <end position="835"/>
    </location>
</feature>
<feature type="region of interest" description="Disordered" evidence="1">
    <location>
        <begin position="628"/>
        <end position="664"/>
    </location>
</feature>
<keyword evidence="2" id="KW-1133">Transmembrane helix</keyword>
<name>A0A9W8BGG3_9FUNG</name>
<evidence type="ECO:0000313" key="3">
    <source>
        <dbReference type="EMBL" id="KAJ2001063.1"/>
    </source>
</evidence>
<feature type="transmembrane region" description="Helical" evidence="2">
    <location>
        <begin position="297"/>
        <end position="320"/>
    </location>
</feature>
<feature type="compositionally biased region" description="Polar residues" evidence="1">
    <location>
        <begin position="804"/>
        <end position="813"/>
    </location>
</feature>
<feature type="transmembrane region" description="Helical" evidence="2">
    <location>
        <begin position="153"/>
        <end position="172"/>
    </location>
</feature>
<evidence type="ECO:0000313" key="4">
    <source>
        <dbReference type="Proteomes" id="UP001150907"/>
    </source>
</evidence>